<dbReference type="GO" id="GO:0042586">
    <property type="term" value="F:peptide deformylase activity"/>
    <property type="evidence" value="ECO:0007669"/>
    <property type="project" value="UniProtKB-EC"/>
</dbReference>
<comment type="similarity">
    <text evidence="1 3">Belongs to the polypeptide deformylase family.</text>
</comment>
<dbReference type="GO" id="GO:0006412">
    <property type="term" value="P:translation"/>
    <property type="evidence" value="ECO:0007669"/>
    <property type="project" value="UniProtKB-KW"/>
</dbReference>
<dbReference type="OrthoDB" id="276063at2759"/>
<evidence type="ECO:0000256" key="2">
    <source>
        <dbReference type="ARBA" id="ARBA00012175"/>
    </source>
</evidence>
<comment type="function">
    <text evidence="3">Removes the formyl group from the N-terminal Met of newly synthesized proteins.</text>
</comment>
<dbReference type="Gene3D" id="3.90.45.10">
    <property type="entry name" value="Peptide deformylase"/>
    <property type="match status" value="1"/>
</dbReference>
<dbReference type="Pfam" id="PF01327">
    <property type="entry name" value="Pep_deformylase"/>
    <property type="match status" value="1"/>
</dbReference>
<dbReference type="GO" id="GO:0046872">
    <property type="term" value="F:metal ion binding"/>
    <property type="evidence" value="ECO:0007669"/>
    <property type="project" value="UniProtKB-KW"/>
</dbReference>
<dbReference type="InParanoid" id="E4XX57"/>
<dbReference type="PIRSF" id="PIRSF004749">
    <property type="entry name" value="Pep_def"/>
    <property type="match status" value="1"/>
</dbReference>
<dbReference type="HAMAP" id="MF_00163">
    <property type="entry name" value="Pep_deformylase"/>
    <property type="match status" value="1"/>
</dbReference>
<keyword evidence="3" id="KW-0479">Metal-binding</keyword>
<dbReference type="InterPro" id="IPR036821">
    <property type="entry name" value="Peptide_deformylase_sf"/>
</dbReference>
<name>E4XX57_OIKDI</name>
<dbReference type="CDD" id="cd00487">
    <property type="entry name" value="Pep_deformylase"/>
    <property type="match status" value="1"/>
</dbReference>
<protein>
    <recommendedName>
        <fullName evidence="2 3">Peptide deformylase</fullName>
        <ecNumber evidence="2 3">3.5.1.88</ecNumber>
    </recommendedName>
</protein>
<dbReference type="EMBL" id="FN653267">
    <property type="protein sequence ID" value="CBY14251.1"/>
    <property type="molecule type" value="Genomic_DNA"/>
</dbReference>
<dbReference type="PANTHER" id="PTHR10458:SF22">
    <property type="entry name" value="PEPTIDE DEFORMYLASE"/>
    <property type="match status" value="1"/>
</dbReference>
<organism evidence="4">
    <name type="scientific">Oikopleura dioica</name>
    <name type="common">Tunicate</name>
    <dbReference type="NCBI Taxonomy" id="34765"/>
    <lineage>
        <taxon>Eukaryota</taxon>
        <taxon>Metazoa</taxon>
        <taxon>Chordata</taxon>
        <taxon>Tunicata</taxon>
        <taxon>Appendicularia</taxon>
        <taxon>Copelata</taxon>
        <taxon>Oikopleuridae</taxon>
        <taxon>Oikopleura</taxon>
    </lineage>
</organism>
<dbReference type="SUPFAM" id="SSF56420">
    <property type="entry name" value="Peptide deformylase"/>
    <property type="match status" value="1"/>
</dbReference>
<evidence type="ECO:0000313" key="5">
    <source>
        <dbReference type="Proteomes" id="UP000001307"/>
    </source>
</evidence>
<proteinExistence type="inferred from homology"/>
<dbReference type="EC" id="3.5.1.88" evidence="2 3"/>
<dbReference type="Proteomes" id="UP000001307">
    <property type="component" value="Unassembled WGS sequence"/>
</dbReference>
<evidence type="ECO:0000313" key="4">
    <source>
        <dbReference type="EMBL" id="CBY14251.1"/>
    </source>
</evidence>
<gene>
    <name evidence="4" type="ORF">GSOID_T00007237001</name>
</gene>
<evidence type="ECO:0000256" key="3">
    <source>
        <dbReference type="RuleBase" id="RU362111"/>
    </source>
</evidence>
<keyword evidence="5" id="KW-1185">Reference proteome</keyword>
<comment type="catalytic activity">
    <reaction evidence="3">
        <text>N-terminal N-formyl-L-methionyl-[peptide] + H2O = N-terminal L-methionyl-[peptide] + formate</text>
        <dbReference type="Rhea" id="RHEA:24420"/>
        <dbReference type="Rhea" id="RHEA-COMP:10639"/>
        <dbReference type="Rhea" id="RHEA-COMP:10640"/>
        <dbReference type="ChEBI" id="CHEBI:15377"/>
        <dbReference type="ChEBI" id="CHEBI:15740"/>
        <dbReference type="ChEBI" id="CHEBI:49298"/>
        <dbReference type="ChEBI" id="CHEBI:64731"/>
        <dbReference type="EC" id="3.5.1.88"/>
    </reaction>
</comment>
<sequence length="165" mass="18692">MTRTKRGRKEESPFNFPLQIGDPKLREISKKVENYDDLGKIVEEMKSVARKYDALGLAAPQIGINQRIILLTLQNGKEKIFVNPVIIGKSSKIVPSIEGCLSVPALVASVPRHESIRLKAFDFGKGKEVTEDFKEEDSFCLQHEIDHLNGILFLDRVEEKEMIKN</sequence>
<dbReference type="AlphaFoldDB" id="E4XX57"/>
<dbReference type="NCBIfam" id="TIGR00079">
    <property type="entry name" value="pept_deformyl"/>
    <property type="match status" value="1"/>
</dbReference>
<keyword evidence="3" id="KW-0378">Hydrolase</keyword>
<reference evidence="4" key="1">
    <citation type="journal article" date="2010" name="Science">
        <title>Plasticity of animal genome architecture unmasked by rapid evolution of a pelagic tunicate.</title>
        <authorList>
            <person name="Denoeud F."/>
            <person name="Henriet S."/>
            <person name="Mungpakdee S."/>
            <person name="Aury J.M."/>
            <person name="Da Silva C."/>
            <person name="Brinkmann H."/>
            <person name="Mikhaleva J."/>
            <person name="Olsen L.C."/>
            <person name="Jubin C."/>
            <person name="Canestro C."/>
            <person name="Bouquet J.M."/>
            <person name="Danks G."/>
            <person name="Poulain J."/>
            <person name="Campsteijn C."/>
            <person name="Adamski M."/>
            <person name="Cross I."/>
            <person name="Yadetie F."/>
            <person name="Muffato M."/>
            <person name="Louis A."/>
            <person name="Butcher S."/>
            <person name="Tsagkogeorga G."/>
            <person name="Konrad A."/>
            <person name="Singh S."/>
            <person name="Jensen M.F."/>
            <person name="Cong E.H."/>
            <person name="Eikeseth-Otteraa H."/>
            <person name="Noel B."/>
            <person name="Anthouard V."/>
            <person name="Porcel B.M."/>
            <person name="Kachouri-Lafond R."/>
            <person name="Nishino A."/>
            <person name="Ugolini M."/>
            <person name="Chourrout P."/>
            <person name="Nishida H."/>
            <person name="Aasland R."/>
            <person name="Huzurbazar S."/>
            <person name="Westhof E."/>
            <person name="Delsuc F."/>
            <person name="Lehrach H."/>
            <person name="Reinhardt R."/>
            <person name="Weissenbach J."/>
            <person name="Roy S.W."/>
            <person name="Artiguenave F."/>
            <person name="Postlethwait J.H."/>
            <person name="Manak J.R."/>
            <person name="Thompson E.M."/>
            <person name="Jaillon O."/>
            <person name="Du Pasquier L."/>
            <person name="Boudinot P."/>
            <person name="Liberles D.A."/>
            <person name="Volff J.N."/>
            <person name="Philippe H."/>
            <person name="Lenhard B."/>
            <person name="Roest Crollius H."/>
            <person name="Wincker P."/>
            <person name="Chourrout D."/>
        </authorList>
    </citation>
    <scope>NUCLEOTIDE SEQUENCE [LARGE SCALE GENOMIC DNA]</scope>
</reference>
<evidence type="ECO:0000256" key="1">
    <source>
        <dbReference type="ARBA" id="ARBA00010759"/>
    </source>
</evidence>
<accession>E4XX57</accession>
<dbReference type="InterPro" id="IPR023635">
    <property type="entry name" value="Peptide_deformylase"/>
</dbReference>
<keyword evidence="3" id="KW-0648">Protein biosynthesis</keyword>
<dbReference type="PANTHER" id="PTHR10458">
    <property type="entry name" value="PEPTIDE DEFORMYLASE"/>
    <property type="match status" value="1"/>
</dbReference>
<dbReference type="PRINTS" id="PR01576">
    <property type="entry name" value="PDEFORMYLASE"/>
</dbReference>